<dbReference type="PRINTS" id="PR00014">
    <property type="entry name" value="FNTYPEIII"/>
</dbReference>
<feature type="compositionally biased region" description="Basic residues" evidence="1">
    <location>
        <begin position="86"/>
        <end position="98"/>
    </location>
</feature>
<dbReference type="SUPFAM" id="SSF49265">
    <property type="entry name" value="Fibronectin type III"/>
    <property type="match status" value="6"/>
</dbReference>
<feature type="domain" description="Fibronectin type-III" evidence="2">
    <location>
        <begin position="918"/>
        <end position="1013"/>
    </location>
</feature>
<feature type="domain" description="Fibronectin type-III" evidence="2">
    <location>
        <begin position="450"/>
        <end position="541"/>
    </location>
</feature>
<organism evidence="3 4">
    <name type="scientific">Popillia japonica</name>
    <name type="common">Japanese beetle</name>
    <dbReference type="NCBI Taxonomy" id="7064"/>
    <lineage>
        <taxon>Eukaryota</taxon>
        <taxon>Metazoa</taxon>
        <taxon>Ecdysozoa</taxon>
        <taxon>Arthropoda</taxon>
        <taxon>Hexapoda</taxon>
        <taxon>Insecta</taxon>
        <taxon>Pterygota</taxon>
        <taxon>Neoptera</taxon>
        <taxon>Endopterygota</taxon>
        <taxon>Coleoptera</taxon>
        <taxon>Polyphaga</taxon>
        <taxon>Scarabaeiformia</taxon>
        <taxon>Scarabaeidae</taxon>
        <taxon>Rutelinae</taxon>
        <taxon>Popillia</taxon>
    </lineage>
</organism>
<feature type="domain" description="Fibronectin type-III" evidence="2">
    <location>
        <begin position="638"/>
        <end position="733"/>
    </location>
</feature>
<dbReference type="InterPro" id="IPR003961">
    <property type="entry name" value="FN3_dom"/>
</dbReference>
<evidence type="ECO:0000313" key="3">
    <source>
        <dbReference type="EMBL" id="KAK9747246.1"/>
    </source>
</evidence>
<dbReference type="CDD" id="cd00063">
    <property type="entry name" value="FN3"/>
    <property type="match status" value="9"/>
</dbReference>
<feature type="compositionally biased region" description="Basic and acidic residues" evidence="1">
    <location>
        <begin position="1"/>
        <end position="10"/>
    </location>
</feature>
<dbReference type="PANTHER" id="PTHR24099:SF11">
    <property type="entry name" value="FIBRONECTIN TYPE III DOMAIN-CONTAINING 3BA-RELATED"/>
    <property type="match status" value="1"/>
</dbReference>
<feature type="domain" description="Fibronectin type-III" evidence="2">
    <location>
        <begin position="155"/>
        <end position="261"/>
    </location>
</feature>
<dbReference type="PANTHER" id="PTHR24099">
    <property type="entry name" value="E3 UBIQUITIN-PROTEIN LIGASE TRIM36-RELATED"/>
    <property type="match status" value="1"/>
</dbReference>
<accession>A0AAW1MP14</accession>
<feature type="domain" description="Fibronectin type-III" evidence="2">
    <location>
        <begin position="265"/>
        <end position="356"/>
    </location>
</feature>
<reference evidence="3 4" key="1">
    <citation type="journal article" date="2024" name="BMC Genomics">
        <title>De novo assembly and annotation of Popillia japonica's genome with initial clues to its potential as an invasive pest.</title>
        <authorList>
            <person name="Cucini C."/>
            <person name="Boschi S."/>
            <person name="Funari R."/>
            <person name="Cardaioli E."/>
            <person name="Iannotti N."/>
            <person name="Marturano G."/>
            <person name="Paoli F."/>
            <person name="Bruttini M."/>
            <person name="Carapelli A."/>
            <person name="Frati F."/>
            <person name="Nardi F."/>
        </authorList>
    </citation>
    <scope>NUCLEOTIDE SEQUENCE [LARGE SCALE GENOMIC DNA]</scope>
    <source>
        <strain evidence="3">DMR45628</strain>
    </source>
</reference>
<proteinExistence type="predicted"/>
<keyword evidence="4" id="KW-1185">Reference proteome</keyword>
<dbReference type="AlphaFoldDB" id="A0AAW1MP14"/>
<name>A0AAW1MP14_POPJA</name>
<dbReference type="Pfam" id="PF00041">
    <property type="entry name" value="fn3"/>
    <property type="match status" value="7"/>
</dbReference>
<gene>
    <name evidence="3" type="ORF">QE152_g5480</name>
</gene>
<dbReference type="InterPro" id="IPR050617">
    <property type="entry name" value="E3_ligase_FN3/SPRY"/>
</dbReference>
<feature type="domain" description="Fibronectin type-III" evidence="2">
    <location>
        <begin position="545"/>
        <end position="637"/>
    </location>
</feature>
<feature type="domain" description="Fibronectin type-III" evidence="2">
    <location>
        <begin position="823"/>
        <end position="916"/>
    </location>
</feature>
<feature type="compositionally biased region" description="Pro residues" evidence="1">
    <location>
        <begin position="30"/>
        <end position="45"/>
    </location>
</feature>
<sequence length="1088" mass="121756">MTEEEPKRDITITITLTSTGAAPPNGTNQPPQPILYPPHGIPPNFTPHHFHSNIPPGHQAHVTSTINPGHSPPPNHQFYNKDERTRRQHIKLKKKLHQQQKSDSISPRKDLVNGLRRSQKEKGMNSVGTSEDGEESSSVQDEEDSVQIITDMLSSVQAPKVSELSSRSALLQWAPPQRLSEASSNDSHELEVSENELRYEVLLSSDKGKEMKYKSIYSGDSLSCRIQDLRPGQEYTVCLQVHLEELQGAASDPTKFTTPPCEPDQPQPPKLLHRAKSNLQLRWNAVNDNGSHIQYYILEYDEGKGGDFVELYNSKGRHYNLQKLQPATNYKFRLAAVNEVGKSLYSDLVTYTTSDNAPLQPNPPVLKEATVNLLHLQWQKRPRDEEFILQVDNNPYGYMAVHHGPEAEYVHENLQRYTDYKFRLRATNDGGVSPWSEEVTFQTLPDRPARPSKPVVKGRIHAHSFKLKWEPSSDTGGAEITKYILEVNSGSGYETVYTGTETEAVCDKLTPGTTYQLRVSCVSAGGRSNYSDPCTVTTDAISPGQCTGLKLHLKPRATSLCLRWTEPDYNGGAPVQEYELVSINADSSRSPMYKTKECEYAVTDLSPGTEYTFAVRAVNRIGPGPWSEHTTVTSGAAPPEFPPSIQPISKTPNHIFVSWFEPKDNGSPVKEYRLEYSLSESEDQFQIVFLGAGLSCDVKNLTPSTTYYFRVQACNSAGYGAFCPVVAARTPPAPPSIVQIKRADSTPTSIHLSWHEPECNGSPITFYNIEVGDQIFKTENADTEYTIESLLPDAHYKIKVQAVSDVGYGPFSAAMKVTTARLPPVAPYLECIGVGHNHLKLKWGEGKNQDYTTYCLEMENTRTHEFQCIFRGIALTFKVNKLQELTTYKFRINATNDAGEGDFSEVYKFTTTIAPPVALKAPRTVEVDQRTCQLEWTPSRNSTNDPIVYLVQMTRLRDQDYKHVYKGTETSCFLDNLEPGAEYCAKVCPIRITSSGELMGPCSAIHSFSTIAQETKTVYKNSPTSTSGTPVHSHKHKIHSTWAPLARLRSMTDREKVFLIAIRNSKKNRKNMRKLGGRASKKRTRHQS</sequence>
<dbReference type="SMART" id="SM00060">
    <property type="entry name" value="FN3"/>
    <property type="match status" value="9"/>
</dbReference>
<dbReference type="InterPro" id="IPR013783">
    <property type="entry name" value="Ig-like_fold"/>
</dbReference>
<evidence type="ECO:0000313" key="4">
    <source>
        <dbReference type="Proteomes" id="UP001458880"/>
    </source>
</evidence>
<dbReference type="Proteomes" id="UP001458880">
    <property type="component" value="Unassembled WGS sequence"/>
</dbReference>
<dbReference type="FunFam" id="2.60.40.10:FF:000373">
    <property type="entry name" value="fibronectin type-III domain-containing protein 3A isoform X1"/>
    <property type="match status" value="1"/>
</dbReference>
<feature type="domain" description="Fibronectin type-III" evidence="2">
    <location>
        <begin position="734"/>
        <end position="822"/>
    </location>
</feature>
<dbReference type="FunFam" id="2.60.40.10:FF:001846">
    <property type="entry name" value="Uncharacterized protein, isoform E"/>
    <property type="match status" value="1"/>
</dbReference>
<protein>
    <submittedName>
        <fullName evidence="3">Fibronectin type III domain</fullName>
    </submittedName>
</protein>
<evidence type="ECO:0000256" key="1">
    <source>
        <dbReference type="SAM" id="MobiDB-lite"/>
    </source>
</evidence>
<feature type="region of interest" description="Disordered" evidence="1">
    <location>
        <begin position="1"/>
        <end position="144"/>
    </location>
</feature>
<dbReference type="EMBL" id="JASPKY010000032">
    <property type="protein sequence ID" value="KAK9747246.1"/>
    <property type="molecule type" value="Genomic_DNA"/>
</dbReference>
<dbReference type="PROSITE" id="PS50853">
    <property type="entry name" value="FN3"/>
    <property type="match status" value="9"/>
</dbReference>
<dbReference type="Gene3D" id="2.60.40.10">
    <property type="entry name" value="Immunoglobulins"/>
    <property type="match status" value="9"/>
</dbReference>
<feature type="compositionally biased region" description="Polar residues" evidence="1">
    <location>
        <begin position="12"/>
        <end position="29"/>
    </location>
</feature>
<comment type="caution">
    <text evidence="3">The sequence shown here is derived from an EMBL/GenBank/DDBJ whole genome shotgun (WGS) entry which is preliminary data.</text>
</comment>
<evidence type="ECO:0000259" key="2">
    <source>
        <dbReference type="PROSITE" id="PS50853"/>
    </source>
</evidence>
<feature type="region of interest" description="Disordered" evidence="1">
    <location>
        <begin position="1068"/>
        <end position="1088"/>
    </location>
</feature>
<dbReference type="InterPro" id="IPR036116">
    <property type="entry name" value="FN3_sf"/>
</dbReference>
<feature type="compositionally biased region" description="Acidic residues" evidence="1">
    <location>
        <begin position="131"/>
        <end position="144"/>
    </location>
</feature>
<feature type="domain" description="Fibronectin type-III" evidence="2">
    <location>
        <begin position="360"/>
        <end position="446"/>
    </location>
</feature>